<gene>
    <name evidence="1" type="ORF">UFOVP242_213</name>
</gene>
<name>A0A6J7WV70_9CAUD</name>
<accession>A0A6J7WV70</accession>
<proteinExistence type="predicted"/>
<reference evidence="1" key="1">
    <citation type="submission" date="2020-05" db="EMBL/GenBank/DDBJ databases">
        <authorList>
            <person name="Chiriac C."/>
            <person name="Salcher M."/>
            <person name="Ghai R."/>
            <person name="Kavagutti S V."/>
        </authorList>
    </citation>
    <scope>NUCLEOTIDE SEQUENCE</scope>
</reference>
<organism evidence="1">
    <name type="scientific">uncultured Caudovirales phage</name>
    <dbReference type="NCBI Taxonomy" id="2100421"/>
    <lineage>
        <taxon>Viruses</taxon>
        <taxon>Duplodnaviria</taxon>
        <taxon>Heunggongvirae</taxon>
        <taxon>Uroviricota</taxon>
        <taxon>Caudoviricetes</taxon>
        <taxon>Peduoviridae</taxon>
        <taxon>Maltschvirus</taxon>
        <taxon>Maltschvirus maltsch</taxon>
    </lineage>
</organism>
<protein>
    <submittedName>
        <fullName evidence="1">Uncharacterized protein</fullName>
    </submittedName>
</protein>
<sequence length="47" mass="5234">MLVRELIELLSQLDGESEIMVSQNGGEYEGDFSGEVEVVDGVVWFLD</sequence>
<evidence type="ECO:0000313" key="1">
    <source>
        <dbReference type="EMBL" id="CAB5221999.1"/>
    </source>
</evidence>
<dbReference type="EMBL" id="LR798294">
    <property type="protein sequence ID" value="CAB5221999.1"/>
    <property type="molecule type" value="Genomic_DNA"/>
</dbReference>